<feature type="region of interest" description="Disordered" evidence="1">
    <location>
        <begin position="1"/>
        <end position="20"/>
    </location>
</feature>
<dbReference type="RefSeq" id="WP_344117795.1">
    <property type="nucleotide sequence ID" value="NZ_BAAABW010000013.1"/>
</dbReference>
<organism evidence="2 3">
    <name type="scientific">Streptomyces blastmyceticus</name>
    <dbReference type="NCBI Taxonomy" id="68180"/>
    <lineage>
        <taxon>Bacteria</taxon>
        <taxon>Bacillati</taxon>
        <taxon>Actinomycetota</taxon>
        <taxon>Actinomycetes</taxon>
        <taxon>Kitasatosporales</taxon>
        <taxon>Streptomycetaceae</taxon>
        <taxon>Streptomyces</taxon>
    </lineage>
</organism>
<evidence type="ECO:0000256" key="1">
    <source>
        <dbReference type="SAM" id="MobiDB-lite"/>
    </source>
</evidence>
<evidence type="ECO:0000313" key="2">
    <source>
        <dbReference type="EMBL" id="GAA0347104.1"/>
    </source>
</evidence>
<protein>
    <submittedName>
        <fullName evidence="2">Uncharacterized protein</fullName>
    </submittedName>
</protein>
<name>A0ABP3GJ81_9ACTN</name>
<feature type="compositionally biased region" description="Basic residues" evidence="1">
    <location>
        <begin position="1"/>
        <end position="14"/>
    </location>
</feature>
<evidence type="ECO:0000313" key="3">
    <source>
        <dbReference type="Proteomes" id="UP001500063"/>
    </source>
</evidence>
<comment type="caution">
    <text evidence="2">The sequence shown here is derived from an EMBL/GenBank/DDBJ whole genome shotgun (WGS) entry which is preliminary data.</text>
</comment>
<dbReference type="EMBL" id="BAAABW010000013">
    <property type="protein sequence ID" value="GAA0347104.1"/>
    <property type="molecule type" value="Genomic_DNA"/>
</dbReference>
<reference evidence="3" key="1">
    <citation type="journal article" date="2019" name="Int. J. Syst. Evol. Microbiol.">
        <title>The Global Catalogue of Microorganisms (GCM) 10K type strain sequencing project: providing services to taxonomists for standard genome sequencing and annotation.</title>
        <authorList>
            <consortium name="The Broad Institute Genomics Platform"/>
            <consortium name="The Broad Institute Genome Sequencing Center for Infectious Disease"/>
            <person name="Wu L."/>
            <person name="Ma J."/>
        </authorList>
    </citation>
    <scope>NUCLEOTIDE SEQUENCE [LARGE SCALE GENOMIC DNA]</scope>
    <source>
        <strain evidence="3">JCM 4565</strain>
    </source>
</reference>
<dbReference type="Proteomes" id="UP001500063">
    <property type="component" value="Unassembled WGS sequence"/>
</dbReference>
<accession>A0ABP3GJ81</accession>
<sequence length="74" mass="8155">MAAKLHARTAHAHSKAGEPTEAWRQIDAAFDAYDKADVPEADLQSMYWINHGVMRSANLFQPGGVSTRHYCLAA</sequence>
<gene>
    <name evidence="2" type="ORF">GCM10010319_24560</name>
</gene>
<proteinExistence type="predicted"/>
<keyword evidence="3" id="KW-1185">Reference proteome</keyword>